<evidence type="ECO:0000313" key="3">
    <source>
        <dbReference type="Proteomes" id="UP000036847"/>
    </source>
</evidence>
<dbReference type="InterPro" id="IPR028098">
    <property type="entry name" value="Glyco_trans_4-like_N"/>
</dbReference>
<dbReference type="RefSeq" id="WP_032536242.1">
    <property type="nucleotide sequence ID" value="NZ_CP036546.1"/>
</dbReference>
<evidence type="ECO:0000259" key="1">
    <source>
        <dbReference type="Pfam" id="PF13439"/>
    </source>
</evidence>
<dbReference type="EMBL" id="CP036546">
    <property type="protein sequence ID" value="QCQ45701.1"/>
    <property type="molecule type" value="Genomic_DNA"/>
</dbReference>
<reference evidence="2 3" key="1">
    <citation type="submission" date="2019-03" db="EMBL/GenBank/DDBJ databases">
        <title>Complete genome assembly of MDR B. fragilis.</title>
        <authorList>
            <person name="Sydenham T.V."/>
            <person name="Hasman H."/>
            <person name="Justesen U.S."/>
        </authorList>
    </citation>
    <scope>NUCLEOTIDE SEQUENCE [LARGE SCALE GENOMIC DNA]</scope>
    <source>
        <strain evidence="2 3">DCMSKEJBY0001B</strain>
    </source>
</reference>
<protein>
    <recommendedName>
        <fullName evidence="1">Glycosyltransferase subfamily 4-like N-terminal domain-containing protein</fullName>
    </recommendedName>
</protein>
<feature type="domain" description="Glycosyltransferase subfamily 4-like N-terminal" evidence="1">
    <location>
        <begin position="12"/>
        <end position="113"/>
    </location>
</feature>
<sequence>MKIAFVTPQFVVGGAEIYILRKSKWLIEHGHKVIVISCGGDFVEMLPVEVKHFIVNTFAQMPYSYSPLVLKKALNQLSKILVDNKVDVIEAHNTTPVLFIAMSYKYHRIPYILNVLLETSYNGNLQLCYLTKYLAIRRLFYTLTANMHSYIEYKCKTSLCTYILPIPIPIPVPHINNSFINNNYLLTVGRLAEDKMYLKSVIKSFGNYLQMKKDGLIKYLYVVGDGILRQEIECLVKSVNDEVGYNAVVMKGTVVGTDLDVLYQNCVAFIGVGTALLTAASYRKAIIIASGFDGMMEYAWGFWGLQPSLDRNAIGGDWRYKSYRLTFEDAILQVSCDDIFRVEAENKAFELFRYVYDMDRVMKNWEVEYDRINKKKYDKSLGYKGKGLYVINACLYPLYCVRKIVKSI</sequence>
<dbReference type="Pfam" id="PF13439">
    <property type="entry name" value="Glyco_transf_4"/>
    <property type="match status" value="1"/>
</dbReference>
<dbReference type="Gene3D" id="3.40.50.2000">
    <property type="entry name" value="Glycogen Phosphorylase B"/>
    <property type="match status" value="2"/>
</dbReference>
<gene>
    <name evidence="2" type="ORF">EC80_012960</name>
</gene>
<dbReference type="GO" id="GO:0016757">
    <property type="term" value="F:glycosyltransferase activity"/>
    <property type="evidence" value="ECO:0007669"/>
    <property type="project" value="UniProtKB-ARBA"/>
</dbReference>
<name>A0AAE6K7K1_BACFG</name>
<accession>A0AAE6K7K1</accession>
<evidence type="ECO:0000313" key="2">
    <source>
        <dbReference type="EMBL" id="QCQ45701.1"/>
    </source>
</evidence>
<dbReference type="Proteomes" id="UP000036847">
    <property type="component" value="Chromosome"/>
</dbReference>
<dbReference type="SUPFAM" id="SSF53756">
    <property type="entry name" value="UDP-Glycosyltransferase/glycogen phosphorylase"/>
    <property type="match status" value="1"/>
</dbReference>
<proteinExistence type="predicted"/>
<organism evidence="2 3">
    <name type="scientific">Bacteroides fragilis</name>
    <dbReference type="NCBI Taxonomy" id="817"/>
    <lineage>
        <taxon>Bacteria</taxon>
        <taxon>Pseudomonadati</taxon>
        <taxon>Bacteroidota</taxon>
        <taxon>Bacteroidia</taxon>
        <taxon>Bacteroidales</taxon>
        <taxon>Bacteroidaceae</taxon>
        <taxon>Bacteroides</taxon>
    </lineage>
</organism>
<dbReference type="AlphaFoldDB" id="A0AAE6K7K1"/>